<evidence type="ECO:0000256" key="2">
    <source>
        <dbReference type="SAM" id="SignalP"/>
    </source>
</evidence>
<gene>
    <name evidence="3" type="ORF">EV659_11325</name>
</gene>
<evidence type="ECO:0000313" key="4">
    <source>
        <dbReference type="Proteomes" id="UP000295399"/>
    </source>
</evidence>
<dbReference type="InParanoid" id="A0A4R2P7A8"/>
<accession>A0A4R2P7A8</accession>
<dbReference type="AlphaFoldDB" id="A0A4R2P7A8"/>
<name>A0A4R2P7A8_RHOSA</name>
<dbReference type="Proteomes" id="UP000295399">
    <property type="component" value="Unassembled WGS sequence"/>
</dbReference>
<feature type="region of interest" description="Disordered" evidence="1">
    <location>
        <begin position="247"/>
        <end position="270"/>
    </location>
</feature>
<organism evidence="3 4">
    <name type="scientific">Rhodothalassium salexigens DSM 2132</name>
    <dbReference type="NCBI Taxonomy" id="1188247"/>
    <lineage>
        <taxon>Bacteria</taxon>
        <taxon>Pseudomonadati</taxon>
        <taxon>Pseudomonadota</taxon>
        <taxon>Alphaproteobacteria</taxon>
        <taxon>Rhodothalassiales</taxon>
        <taxon>Rhodothalassiaceae</taxon>
        <taxon>Rhodothalassium</taxon>
    </lineage>
</organism>
<feature type="compositionally biased region" description="Gly residues" evidence="1">
    <location>
        <begin position="257"/>
        <end position="270"/>
    </location>
</feature>
<keyword evidence="4" id="KW-1185">Reference proteome</keyword>
<feature type="region of interest" description="Disordered" evidence="1">
    <location>
        <begin position="19"/>
        <end position="65"/>
    </location>
</feature>
<evidence type="ECO:0000313" key="3">
    <source>
        <dbReference type="EMBL" id="TCP30772.1"/>
    </source>
</evidence>
<dbReference type="RefSeq" id="WP_132709405.1">
    <property type="nucleotide sequence ID" value="NZ_JACIGF010000013.1"/>
</dbReference>
<sequence length="270" mass="28048">MKRLRAMAIMAACGLALGAAPGGSAQETGEPDPLPELPESGERPQTPERDGNPLEVTVTPLDMDVPDPDEFLARETIMPDGTVITLGEWIRAHYFTGWTDHPASDLELAVQTGASVRMLTGGRFAFLLDHNRDGSFTETERMAQLGTRFVNLSLADVYATFGRLPGGEQMGAAMAPYSGDLGRPVALGDDGGAAIDNYLLMRRSQPVTVDSGLGQLYLPSIGGYNPIFGLGWAAGLIGDALPGRADDSAADGATDGATGGDGASGGRGTP</sequence>
<keyword evidence="2" id="KW-0732">Signal</keyword>
<reference evidence="3 4" key="1">
    <citation type="submission" date="2019-03" db="EMBL/GenBank/DDBJ databases">
        <title>Genomic Encyclopedia of Type Strains, Phase IV (KMG-IV): sequencing the most valuable type-strain genomes for metagenomic binning, comparative biology and taxonomic classification.</title>
        <authorList>
            <person name="Goeker M."/>
        </authorList>
    </citation>
    <scope>NUCLEOTIDE SEQUENCE [LARGE SCALE GENOMIC DNA]</scope>
    <source>
        <strain evidence="3 4">DSM 2132</strain>
    </source>
</reference>
<feature type="chain" id="PRO_5020523841" evidence="2">
    <location>
        <begin position="26"/>
        <end position="270"/>
    </location>
</feature>
<comment type="caution">
    <text evidence="3">The sequence shown here is derived from an EMBL/GenBank/DDBJ whole genome shotgun (WGS) entry which is preliminary data.</text>
</comment>
<proteinExistence type="predicted"/>
<feature type="signal peptide" evidence="2">
    <location>
        <begin position="1"/>
        <end position="25"/>
    </location>
</feature>
<feature type="compositionally biased region" description="Basic and acidic residues" evidence="1">
    <location>
        <begin position="40"/>
        <end position="52"/>
    </location>
</feature>
<protein>
    <submittedName>
        <fullName evidence="3">Uncharacterized protein</fullName>
    </submittedName>
</protein>
<dbReference type="EMBL" id="SLXO01000013">
    <property type="protein sequence ID" value="TCP30772.1"/>
    <property type="molecule type" value="Genomic_DNA"/>
</dbReference>
<evidence type="ECO:0000256" key="1">
    <source>
        <dbReference type="SAM" id="MobiDB-lite"/>
    </source>
</evidence>